<dbReference type="Gene3D" id="3.40.50.720">
    <property type="entry name" value="NAD(P)-binding Rossmann-like Domain"/>
    <property type="match status" value="1"/>
</dbReference>
<dbReference type="SMART" id="SM00881">
    <property type="entry name" value="CoA_binding"/>
    <property type="match status" value="1"/>
</dbReference>
<organism evidence="2">
    <name type="scientific">uncultured Desulfovibrio sp</name>
    <dbReference type="NCBI Taxonomy" id="167968"/>
    <lineage>
        <taxon>Bacteria</taxon>
        <taxon>Pseudomonadati</taxon>
        <taxon>Thermodesulfobacteriota</taxon>
        <taxon>Desulfovibrionia</taxon>
        <taxon>Desulfovibrionales</taxon>
        <taxon>Desulfovibrionaceae</taxon>
        <taxon>Desulfovibrio</taxon>
        <taxon>environmental samples</taxon>
    </lineage>
</organism>
<name>A0A212KZI7_9BACT</name>
<protein>
    <submittedName>
        <fullName evidence="2">CoA-binding domain-containing protein</fullName>
    </submittedName>
</protein>
<dbReference type="EMBL" id="FMJC01000001">
    <property type="protein sequence ID" value="SCM70715.1"/>
    <property type="molecule type" value="Genomic_DNA"/>
</dbReference>
<dbReference type="InterPro" id="IPR003781">
    <property type="entry name" value="CoA-bd"/>
</dbReference>
<dbReference type="PANTHER" id="PTHR33303:SF2">
    <property type="entry name" value="COA-BINDING DOMAIN-CONTAINING PROTEIN"/>
    <property type="match status" value="1"/>
</dbReference>
<evidence type="ECO:0000259" key="1">
    <source>
        <dbReference type="SMART" id="SM00881"/>
    </source>
</evidence>
<evidence type="ECO:0000313" key="2">
    <source>
        <dbReference type="EMBL" id="SCM70715.1"/>
    </source>
</evidence>
<feature type="domain" description="CoA-binding" evidence="1">
    <location>
        <begin position="29"/>
        <end position="124"/>
    </location>
</feature>
<gene>
    <name evidence="2" type="ORF">KL86DES1_10580</name>
</gene>
<dbReference type="PANTHER" id="PTHR33303">
    <property type="entry name" value="CYTOPLASMIC PROTEIN-RELATED"/>
    <property type="match status" value="1"/>
</dbReference>
<dbReference type="Pfam" id="PF13380">
    <property type="entry name" value="CoA_binding_2"/>
    <property type="match status" value="1"/>
</dbReference>
<sequence>MSDHLLQRTGGLTSFFEGHMQDHTELRKLLEQARRIAIVGAKDKPGQAVDRVGRYLMNAGYEVYPVHPVRATVWGLTAYPHLAALPCPVDIINLFRAPEYCPDHAREVLALPWRPSLFWMQLGIRSPEARALLNSTGITVVEDACIMVEHARLLPNAAKTQG</sequence>
<dbReference type="SUPFAM" id="SSF51735">
    <property type="entry name" value="NAD(P)-binding Rossmann-fold domains"/>
    <property type="match status" value="1"/>
</dbReference>
<proteinExistence type="predicted"/>
<dbReference type="InterPro" id="IPR036291">
    <property type="entry name" value="NAD(P)-bd_dom_sf"/>
</dbReference>
<dbReference type="AlphaFoldDB" id="A0A212KZI7"/>
<accession>A0A212KZI7</accession>
<reference evidence="2" key="1">
    <citation type="submission" date="2016-08" db="EMBL/GenBank/DDBJ databases">
        <authorList>
            <person name="Seilhamer J.J."/>
        </authorList>
    </citation>
    <scope>NUCLEOTIDE SEQUENCE</scope>
    <source>
        <strain evidence="2">86-1</strain>
    </source>
</reference>